<gene>
    <name evidence="1" type="ORF">THIARS_90017</name>
</gene>
<protein>
    <submittedName>
        <fullName evidence="1">Uncharacterized protein</fullName>
    </submittedName>
</protein>
<organism evidence="1 2">
    <name type="scientific">Thiomonas delicata</name>
    <name type="common">Thiomonas cuprina</name>
    <dbReference type="NCBI Taxonomy" id="364030"/>
    <lineage>
        <taxon>Bacteria</taxon>
        <taxon>Pseudomonadati</taxon>
        <taxon>Pseudomonadota</taxon>
        <taxon>Betaproteobacteria</taxon>
        <taxon>Burkholderiales</taxon>
        <taxon>Thiomonas</taxon>
    </lineage>
</organism>
<reference evidence="1 2" key="1">
    <citation type="submission" date="2016-06" db="EMBL/GenBank/DDBJ databases">
        <authorList>
            <person name="Kjaerup R.B."/>
            <person name="Dalgaard T.S."/>
            <person name="Juul-Madsen H.R."/>
        </authorList>
    </citation>
    <scope>NUCLEOTIDE SEQUENCE [LARGE SCALE GENOMIC DNA]</scope>
    <source>
        <strain evidence="1 2">DSM 16361</strain>
    </source>
</reference>
<name>A0A238D986_THIDL</name>
<evidence type="ECO:0000313" key="1">
    <source>
        <dbReference type="EMBL" id="SBP89867.1"/>
    </source>
</evidence>
<dbReference type="AlphaFoldDB" id="A0A238D986"/>
<dbReference type="Proteomes" id="UP000214566">
    <property type="component" value="Unassembled WGS sequence"/>
</dbReference>
<keyword evidence="2" id="KW-1185">Reference proteome</keyword>
<dbReference type="EMBL" id="FLMQ01000058">
    <property type="protein sequence ID" value="SBP89867.1"/>
    <property type="molecule type" value="Genomic_DNA"/>
</dbReference>
<proteinExistence type="predicted"/>
<dbReference type="RefSeq" id="WP_141202452.1">
    <property type="nucleotide sequence ID" value="NZ_LT592171.1"/>
</dbReference>
<evidence type="ECO:0000313" key="2">
    <source>
        <dbReference type="Proteomes" id="UP000214566"/>
    </source>
</evidence>
<accession>A0A238D986</accession>
<sequence length="117" mass="12642">MSATEQLNEQCLQAWQEYAESADATELAETEVALSVAAKSFPNAFTAADLAKALGKSVEYAKNVLETRKDPISDGWLGGLFEGCYQLSVYGRALVSQSGEFGGNVPEISEQEAEDWL</sequence>